<dbReference type="InterPro" id="IPR011600">
    <property type="entry name" value="Pept_C14_caspase"/>
</dbReference>
<dbReference type="PROSITE" id="PS51904">
    <property type="entry name" value="GLYCOSYL_HYDROL_F25_2"/>
    <property type="match status" value="1"/>
</dbReference>
<accession>A0ABX0FD58</accession>
<reference evidence="4 5" key="1">
    <citation type="submission" date="2020-01" db="EMBL/GenBank/DDBJ databases">
        <authorList>
            <person name="Lee S.D."/>
        </authorList>
    </citation>
    <scope>NUCLEOTIDE SEQUENCE [LARGE SCALE GENOMIC DNA]</scope>
    <source>
        <strain evidence="4 5">SAP-35</strain>
    </source>
</reference>
<dbReference type="Gene3D" id="3.20.20.80">
    <property type="entry name" value="Glycosidases"/>
    <property type="match status" value="1"/>
</dbReference>
<dbReference type="Gene3D" id="3.40.50.1460">
    <property type="match status" value="1"/>
</dbReference>
<feature type="signal peptide" evidence="2">
    <location>
        <begin position="1"/>
        <end position="18"/>
    </location>
</feature>
<dbReference type="SUPFAM" id="SSF51445">
    <property type="entry name" value="(Trans)glycosidases"/>
    <property type="match status" value="1"/>
</dbReference>
<dbReference type="SUPFAM" id="SSF52129">
    <property type="entry name" value="Caspase-like"/>
    <property type="match status" value="1"/>
</dbReference>
<dbReference type="EMBL" id="JAADJT010000001">
    <property type="protein sequence ID" value="NGZ82792.1"/>
    <property type="molecule type" value="Genomic_DNA"/>
</dbReference>
<evidence type="ECO:0000313" key="5">
    <source>
        <dbReference type="Proteomes" id="UP000666369"/>
    </source>
</evidence>
<evidence type="ECO:0000313" key="4">
    <source>
        <dbReference type="EMBL" id="NGZ82792.1"/>
    </source>
</evidence>
<dbReference type="InterPro" id="IPR002053">
    <property type="entry name" value="Glyco_hydro_25"/>
</dbReference>
<feature type="domain" description="Peptidase C14 caspase" evidence="3">
    <location>
        <begin position="63"/>
        <end position="271"/>
    </location>
</feature>
<dbReference type="Pfam" id="PF00656">
    <property type="entry name" value="Peptidase_C14"/>
    <property type="match status" value="1"/>
</dbReference>
<dbReference type="Proteomes" id="UP000666369">
    <property type="component" value="Unassembled WGS sequence"/>
</dbReference>
<evidence type="ECO:0000256" key="1">
    <source>
        <dbReference type="ARBA" id="ARBA00010646"/>
    </source>
</evidence>
<name>A0ABX0FD58_9BURK</name>
<dbReference type="Pfam" id="PF01183">
    <property type="entry name" value="Glyco_hydro_25"/>
    <property type="match status" value="1"/>
</dbReference>
<dbReference type="PANTHER" id="PTHR34135">
    <property type="entry name" value="LYSOZYME"/>
    <property type="match status" value="1"/>
</dbReference>
<keyword evidence="5" id="KW-1185">Reference proteome</keyword>
<reference evidence="5" key="2">
    <citation type="submission" date="2023-07" db="EMBL/GenBank/DDBJ databases">
        <title>Duganella aceri sp. nov., isolated from tree sap.</title>
        <authorList>
            <person name="Kim I.S."/>
        </authorList>
    </citation>
    <scope>NUCLEOTIDE SEQUENCE [LARGE SCALE GENOMIC DNA]</scope>
    <source>
        <strain evidence="5">SAP-35</strain>
    </source>
</reference>
<dbReference type="InterPro" id="IPR017853">
    <property type="entry name" value="GH"/>
</dbReference>
<gene>
    <name evidence="4" type="ORF">GW587_00760</name>
</gene>
<dbReference type="RefSeq" id="WP_166097445.1">
    <property type="nucleotide sequence ID" value="NZ_JAADJT010000001.1"/>
</dbReference>
<sequence length="592" mass="65432">MIKHALLCIGLLCGSASAATCPSGAEVDATTRCKYFAHYSKPPLAHDLRITERLGAKNGQDVRSIALIIGIDTYNNLSAEKRNLAPAKIDADKLLGFFKSDQKFDEVILLRNQDATKENIEYFLSQYIPQSGLEMQRKARFVFAYSGHGVDSTNTSKAVFLLANAKSADDLSNSYRMNDLRDRLGTISQNYFHVLALINACYGGHVFEQATGGGGSMNTTEQPGAYAMTASSDRNTAVALGGPNNGSIFFDSLIDGIKNGSADREYLRIMDADGKLLQQGGIVRLGALNNYLDTEFEIINRKHNLNLDKTWIGPIQSDHARGGFFFLSPVSLRPGVAPIHIPAGPRSSVPGRPDLKIFSAKEDYPIRGIDVTYHEGEIDWSTVRKTDDFRFAYLRSSSWAGEDVSFKKHWQDVKRVGLDRGATHIFDYCLTPQQQMELIARIVPKDASSLPIALVLEEATASFNKREYGCYAKMRKADVQSAVLQLAALLHERYGKVPVIRGNRYFLNTILDARFEKYMIWLAVYTKSKTPTAGDLGLRGSNPWTIWQFTASLSVKGIGDHVDGNVFFGGDSEYLRFQSGAKNIGLEAARAE</sequence>
<feature type="chain" id="PRO_5047150342" description="Peptidase C14 caspase domain-containing protein" evidence="2">
    <location>
        <begin position="19"/>
        <end position="592"/>
    </location>
</feature>
<proteinExistence type="inferred from homology"/>
<organism evidence="4 5">
    <name type="scientific">Duganella aceris</name>
    <dbReference type="NCBI Taxonomy" id="2703883"/>
    <lineage>
        <taxon>Bacteria</taxon>
        <taxon>Pseudomonadati</taxon>
        <taxon>Pseudomonadota</taxon>
        <taxon>Betaproteobacteria</taxon>
        <taxon>Burkholderiales</taxon>
        <taxon>Oxalobacteraceae</taxon>
        <taxon>Telluria group</taxon>
        <taxon>Duganella</taxon>
    </lineage>
</organism>
<protein>
    <recommendedName>
        <fullName evidence="3">Peptidase C14 caspase domain-containing protein</fullName>
    </recommendedName>
</protein>
<keyword evidence="2" id="KW-0732">Signal</keyword>
<evidence type="ECO:0000259" key="3">
    <source>
        <dbReference type="Pfam" id="PF00656"/>
    </source>
</evidence>
<comment type="similarity">
    <text evidence="1">Belongs to the glycosyl hydrolase 25 family.</text>
</comment>
<dbReference type="InterPro" id="IPR029030">
    <property type="entry name" value="Caspase-like_dom_sf"/>
</dbReference>
<dbReference type="PANTHER" id="PTHR34135:SF2">
    <property type="entry name" value="LYSOZYME"/>
    <property type="match status" value="1"/>
</dbReference>
<evidence type="ECO:0000256" key="2">
    <source>
        <dbReference type="SAM" id="SignalP"/>
    </source>
</evidence>
<comment type="caution">
    <text evidence="4">The sequence shown here is derived from an EMBL/GenBank/DDBJ whole genome shotgun (WGS) entry which is preliminary data.</text>
</comment>